<evidence type="ECO:0000313" key="2">
    <source>
        <dbReference type="Proteomes" id="UP000502319"/>
    </source>
</evidence>
<keyword evidence="2" id="KW-1185">Reference proteome</keyword>
<sequence>MSFTLSQQLNTFKQIPGLGITYPAEVESIEVTYTVVGITDIRGNSATVTYTTSVQGVEQTGNGLFSFEFIDLSNIISEAERALQVYLS</sequence>
<reference evidence="1 2" key="1">
    <citation type="submission" date="2020-03" db="EMBL/GenBank/DDBJ databases">
        <title>Complete genome sequence of Klebsiella pneumoniae phage KpS8.</title>
        <authorList>
            <person name="Denisenko E."/>
            <person name="Kislichkina A."/>
            <person name="Verevkin V."/>
            <person name="Krasilnikova V."/>
            <person name="Volozhantsev N."/>
        </authorList>
    </citation>
    <scope>NUCLEOTIDE SEQUENCE [LARGE SCALE GENOMIC DNA]</scope>
</reference>
<dbReference type="Proteomes" id="UP000502319">
    <property type="component" value="Segment"/>
</dbReference>
<gene>
    <name evidence="1" type="ORF">kps8_052</name>
</gene>
<proteinExistence type="predicted"/>
<dbReference type="EMBL" id="MT178275">
    <property type="protein sequence ID" value="QIW88224.1"/>
    <property type="molecule type" value="Genomic_DNA"/>
</dbReference>
<protein>
    <submittedName>
        <fullName evidence="1">Uncharacterized protein</fullName>
    </submittedName>
</protein>
<accession>A0A6H0X412</accession>
<organism evidence="1 2">
    <name type="scientific">Klebsiella phage KpS8</name>
    <dbReference type="NCBI Taxonomy" id="2847815"/>
    <lineage>
        <taxon>Viruses</taxon>
        <taxon>Duplodnaviria</taxon>
        <taxon>Heunggongvirae</taxon>
        <taxon>Uroviricota</taxon>
        <taxon>Caudoviricetes</taxon>
        <taxon>Vequintavirinae</taxon>
        <taxon>Mydovirus</taxon>
        <taxon>Mydovirus KpS8</taxon>
    </lineage>
</organism>
<name>A0A6H0X412_9CAUD</name>
<evidence type="ECO:0000313" key="1">
    <source>
        <dbReference type="EMBL" id="QIW88224.1"/>
    </source>
</evidence>